<evidence type="ECO:0000313" key="1">
    <source>
        <dbReference type="EMBL" id="AFD06068.1"/>
    </source>
</evidence>
<evidence type="ECO:0008006" key="3">
    <source>
        <dbReference type="Google" id="ProtNLM"/>
    </source>
</evidence>
<dbReference type="eggNOG" id="ENOG502ZBPN">
    <property type="taxonomic scope" value="Bacteria"/>
</dbReference>
<dbReference type="HOGENOM" id="CLU_071055_0_0_10"/>
<reference evidence="1" key="1">
    <citation type="submission" date="2012-02" db="EMBL/GenBank/DDBJ databases">
        <title>The complete genome of Solitalea canadensis DSM 3403.</title>
        <authorList>
            <consortium name="US DOE Joint Genome Institute (JGI-PGF)"/>
            <person name="Lucas S."/>
            <person name="Copeland A."/>
            <person name="Lapidus A."/>
            <person name="Glavina del Rio T."/>
            <person name="Dalin E."/>
            <person name="Tice H."/>
            <person name="Bruce D."/>
            <person name="Goodwin L."/>
            <person name="Pitluck S."/>
            <person name="Peters L."/>
            <person name="Ovchinnikova G."/>
            <person name="Lu M."/>
            <person name="Kyrpides N."/>
            <person name="Mavromatis K."/>
            <person name="Ivanova N."/>
            <person name="Brettin T."/>
            <person name="Detter J.C."/>
            <person name="Han C."/>
            <person name="Larimer F."/>
            <person name="Land M."/>
            <person name="Hauser L."/>
            <person name="Markowitz V."/>
            <person name="Cheng J.-F."/>
            <person name="Hugenholtz P."/>
            <person name="Woyke T."/>
            <person name="Wu D."/>
            <person name="Spring S."/>
            <person name="Schroeder M."/>
            <person name="Kopitz M."/>
            <person name="Brambilla E."/>
            <person name="Klenk H.-P."/>
            <person name="Eisen J.A."/>
        </authorList>
    </citation>
    <scope>NUCLEOTIDE SEQUENCE</scope>
    <source>
        <strain evidence="1">DSM 3403</strain>
    </source>
</reference>
<protein>
    <recommendedName>
        <fullName evidence="3">DUF2625 domain-containing protein</fullName>
    </recommendedName>
</protein>
<accession>H8KPV9</accession>
<dbReference type="STRING" id="929556.Solca_0956"/>
<dbReference type="EMBL" id="CP003349">
    <property type="protein sequence ID" value="AFD06068.1"/>
    <property type="molecule type" value="Genomic_DNA"/>
</dbReference>
<dbReference type="RefSeq" id="WP_014679296.1">
    <property type="nucleotide sequence ID" value="NC_017770.1"/>
</dbReference>
<organism evidence="1 2">
    <name type="scientific">Solitalea canadensis (strain ATCC 29591 / DSM 3403 / JCM 21819 / LMG 8368 / NBRC 15130 / NCIMB 12057 / USAM 9D)</name>
    <name type="common">Flexibacter canadensis</name>
    <dbReference type="NCBI Taxonomy" id="929556"/>
    <lineage>
        <taxon>Bacteria</taxon>
        <taxon>Pseudomonadati</taxon>
        <taxon>Bacteroidota</taxon>
        <taxon>Sphingobacteriia</taxon>
        <taxon>Sphingobacteriales</taxon>
        <taxon>Sphingobacteriaceae</taxon>
        <taxon>Solitalea</taxon>
    </lineage>
</organism>
<keyword evidence="2" id="KW-1185">Reference proteome</keyword>
<evidence type="ECO:0000313" key="2">
    <source>
        <dbReference type="Proteomes" id="UP000007590"/>
    </source>
</evidence>
<gene>
    <name evidence="1" type="ordered locus">Solca_0956</name>
</gene>
<dbReference type="NCBIfam" id="NF008498">
    <property type="entry name" value="PRK11408.1-5"/>
    <property type="match status" value="1"/>
</dbReference>
<dbReference type="InterPro" id="IPR021239">
    <property type="entry name" value="DUF2625"/>
</dbReference>
<dbReference type="Pfam" id="PF10946">
    <property type="entry name" value="DUF2625"/>
    <property type="match status" value="1"/>
</dbReference>
<dbReference type="KEGG" id="scn:Solca_0956"/>
<dbReference type="Proteomes" id="UP000007590">
    <property type="component" value="Chromosome"/>
</dbReference>
<dbReference type="AlphaFoldDB" id="H8KPV9"/>
<name>H8KPV9_SOLCM</name>
<sequence length="217" mass="24913">MTSFSQDRFRSVDELVNNVEPGWDLVKQWIDNAKNKEEVLPCDVLRARDVLYKIQVTTRSPMGAIVYSTGGILIDNGWIRILGSGSPLLTRNLPDWNKGKKLEEFGQQPLRLLVADDAADGFFAINGGGLGDDVGKLYYLSPDNLAWEPLNITYSDFLLFCFDGNIEDFYRGLRWKDWKVDCSKLKGGEVYTFYPFLWTKEGKDMNFMRCLWTYKCS</sequence>
<proteinExistence type="predicted"/>